<keyword evidence="4" id="KW-0808">Transferase</keyword>
<dbReference type="GO" id="GO:0032259">
    <property type="term" value="P:methylation"/>
    <property type="evidence" value="ECO:0007669"/>
    <property type="project" value="UniProtKB-KW"/>
</dbReference>
<sequence length="286" mass="32269">MGDSNLKEKVYQILTPKSANDVILLCMAGFILYTIVQHLILHTFKSWFLKGNYYFPIPGKVHQLRFRNYITGQSQPQRIKKYLDAQKATDPQKVLNKMDDFGATVEWHPSYGPEKSKITRSIIEKVTQNKSGALNVAEFGSYAGYMTVLLGSTLRNNSKMYSVEEDSEFSDISSEIFRKAGLSNCQFINDEPRSAVSTIRDLHDGQLDLVLLDVKTEEYLPTFIKLQKTGLIGKGTTVIANNAIEPGLPDFLIYVRTAPELFSSTLHPCRNGYDDLRDGLEEVVLL</sequence>
<name>E4X434_OIKDI</name>
<dbReference type="GO" id="GO:0042417">
    <property type="term" value="P:dopamine metabolic process"/>
    <property type="evidence" value="ECO:0007669"/>
    <property type="project" value="TreeGrafter"/>
</dbReference>
<evidence type="ECO:0000256" key="1">
    <source>
        <dbReference type="ARBA" id="ARBA00004240"/>
    </source>
</evidence>
<evidence type="ECO:0000256" key="2">
    <source>
        <dbReference type="ARBA" id="ARBA00012880"/>
    </source>
</evidence>
<keyword evidence="11" id="KW-0812">Transmembrane</keyword>
<proteinExistence type="inferred from homology"/>
<keyword evidence="5" id="KW-0949">S-adenosyl-L-methionine</keyword>
<evidence type="ECO:0000256" key="3">
    <source>
        <dbReference type="ARBA" id="ARBA00022603"/>
    </source>
</evidence>
<dbReference type="GO" id="GO:0005783">
    <property type="term" value="C:endoplasmic reticulum"/>
    <property type="evidence" value="ECO:0007669"/>
    <property type="project" value="UniProtKB-SubCell"/>
</dbReference>
<evidence type="ECO:0000256" key="9">
    <source>
        <dbReference type="ARBA" id="ARBA00022939"/>
    </source>
</evidence>
<dbReference type="Gene3D" id="3.40.50.150">
    <property type="entry name" value="Vaccinia Virus protein VP39"/>
    <property type="match status" value="1"/>
</dbReference>
<keyword evidence="9" id="KW-0128">Catecholamine metabolism</keyword>
<dbReference type="AlphaFoldDB" id="E4X434"/>
<comment type="subcellular location">
    <subcellularLocation>
        <location evidence="1">Endoplasmic reticulum</location>
    </subcellularLocation>
</comment>
<accession>E4X434</accession>
<dbReference type="SUPFAM" id="SSF53335">
    <property type="entry name" value="S-adenosyl-L-methionine-dependent methyltransferases"/>
    <property type="match status" value="1"/>
</dbReference>
<keyword evidence="6" id="KW-1009">Hearing</keyword>
<keyword evidence="13" id="KW-1185">Reference proteome</keyword>
<evidence type="ECO:0000313" key="12">
    <source>
        <dbReference type="EMBL" id="CBY23823.1"/>
    </source>
</evidence>
<keyword evidence="7" id="KW-0256">Endoplasmic reticulum</keyword>
<keyword evidence="3" id="KW-0489">Methyltransferase</keyword>
<evidence type="ECO:0000256" key="11">
    <source>
        <dbReference type="SAM" id="Phobius"/>
    </source>
</evidence>
<evidence type="ECO:0000313" key="13">
    <source>
        <dbReference type="Proteomes" id="UP000001307"/>
    </source>
</evidence>
<evidence type="ECO:0000256" key="4">
    <source>
        <dbReference type="ARBA" id="ARBA00022679"/>
    </source>
</evidence>
<keyword evidence="11" id="KW-1133">Transmembrane helix</keyword>
<evidence type="ECO:0000256" key="6">
    <source>
        <dbReference type="ARBA" id="ARBA00022740"/>
    </source>
</evidence>
<dbReference type="GO" id="GO:0032502">
    <property type="term" value="P:developmental process"/>
    <property type="evidence" value="ECO:0007669"/>
    <property type="project" value="TreeGrafter"/>
</dbReference>
<feature type="transmembrane region" description="Helical" evidence="11">
    <location>
        <begin position="22"/>
        <end position="41"/>
    </location>
</feature>
<dbReference type="PROSITE" id="PS51682">
    <property type="entry name" value="SAM_OMT_I"/>
    <property type="match status" value="1"/>
</dbReference>
<evidence type="ECO:0000256" key="8">
    <source>
        <dbReference type="ARBA" id="ARBA00022867"/>
    </source>
</evidence>
<dbReference type="PANTHER" id="PTHR43836">
    <property type="entry name" value="CATECHOL O-METHYLTRANSFERASE 1-RELATED"/>
    <property type="match status" value="1"/>
</dbReference>
<dbReference type="EMBL" id="FN653024">
    <property type="protein sequence ID" value="CBY23823.1"/>
    <property type="molecule type" value="Genomic_DNA"/>
</dbReference>
<gene>
    <name evidence="12" type="ORF">GSOID_T00001148001</name>
</gene>
<dbReference type="InterPro" id="IPR002935">
    <property type="entry name" value="SAM_O-MeTrfase"/>
</dbReference>
<dbReference type="GO" id="GO:0042424">
    <property type="term" value="P:catecholamine catabolic process"/>
    <property type="evidence" value="ECO:0007669"/>
    <property type="project" value="TreeGrafter"/>
</dbReference>
<protein>
    <recommendedName>
        <fullName evidence="2">catechol O-methyltransferase</fullName>
        <ecNumber evidence="2">2.1.1.6</ecNumber>
    </recommendedName>
</protein>
<dbReference type="EC" id="2.1.1.6" evidence="2"/>
<evidence type="ECO:0000256" key="10">
    <source>
        <dbReference type="ARBA" id="ARBA00023453"/>
    </source>
</evidence>
<keyword evidence="8" id="KW-0531">Neurotransmitter degradation</keyword>
<reference evidence="12" key="1">
    <citation type="journal article" date="2010" name="Science">
        <title>Plasticity of animal genome architecture unmasked by rapid evolution of a pelagic tunicate.</title>
        <authorList>
            <person name="Denoeud F."/>
            <person name="Henriet S."/>
            <person name="Mungpakdee S."/>
            <person name="Aury J.M."/>
            <person name="Da Silva C."/>
            <person name="Brinkmann H."/>
            <person name="Mikhaleva J."/>
            <person name="Olsen L.C."/>
            <person name="Jubin C."/>
            <person name="Canestro C."/>
            <person name="Bouquet J.M."/>
            <person name="Danks G."/>
            <person name="Poulain J."/>
            <person name="Campsteijn C."/>
            <person name="Adamski M."/>
            <person name="Cross I."/>
            <person name="Yadetie F."/>
            <person name="Muffato M."/>
            <person name="Louis A."/>
            <person name="Butcher S."/>
            <person name="Tsagkogeorga G."/>
            <person name="Konrad A."/>
            <person name="Singh S."/>
            <person name="Jensen M.F."/>
            <person name="Cong E.H."/>
            <person name="Eikeseth-Otteraa H."/>
            <person name="Noel B."/>
            <person name="Anthouard V."/>
            <person name="Porcel B.M."/>
            <person name="Kachouri-Lafond R."/>
            <person name="Nishino A."/>
            <person name="Ugolini M."/>
            <person name="Chourrout P."/>
            <person name="Nishida H."/>
            <person name="Aasland R."/>
            <person name="Huzurbazar S."/>
            <person name="Westhof E."/>
            <person name="Delsuc F."/>
            <person name="Lehrach H."/>
            <person name="Reinhardt R."/>
            <person name="Weissenbach J."/>
            <person name="Roy S.W."/>
            <person name="Artiguenave F."/>
            <person name="Postlethwait J.H."/>
            <person name="Manak J.R."/>
            <person name="Thompson E.M."/>
            <person name="Jaillon O."/>
            <person name="Du Pasquier L."/>
            <person name="Boudinot P."/>
            <person name="Liberles D.A."/>
            <person name="Volff J.N."/>
            <person name="Philippe H."/>
            <person name="Lenhard B."/>
            <person name="Roest Crollius H."/>
            <person name="Wincker P."/>
            <person name="Chourrout D."/>
        </authorList>
    </citation>
    <scope>NUCLEOTIDE SEQUENCE [LARGE SCALE GENOMIC DNA]</scope>
</reference>
<keyword evidence="11" id="KW-0472">Membrane</keyword>
<dbReference type="GO" id="GO:0007605">
    <property type="term" value="P:sensory perception of sound"/>
    <property type="evidence" value="ECO:0007669"/>
    <property type="project" value="UniProtKB-KW"/>
</dbReference>
<dbReference type="Proteomes" id="UP000001307">
    <property type="component" value="Unassembled WGS sequence"/>
</dbReference>
<dbReference type="FunCoup" id="E4X434">
    <property type="interactions" value="54"/>
</dbReference>
<dbReference type="InParanoid" id="E4X434"/>
<dbReference type="GO" id="GO:0016206">
    <property type="term" value="F:catechol O-methyltransferase activity"/>
    <property type="evidence" value="ECO:0007669"/>
    <property type="project" value="UniProtKB-EC"/>
</dbReference>
<dbReference type="InterPro" id="IPR029063">
    <property type="entry name" value="SAM-dependent_MTases_sf"/>
</dbReference>
<dbReference type="Pfam" id="PF01596">
    <property type="entry name" value="Methyltransf_3"/>
    <property type="match status" value="1"/>
</dbReference>
<dbReference type="OrthoDB" id="186626at2759"/>
<comment type="similarity">
    <text evidence="10">Belongs to the class I-like SAM-binding methyltransferase superfamily. Cation-dependent O-methyltransferase family.</text>
</comment>
<evidence type="ECO:0000256" key="7">
    <source>
        <dbReference type="ARBA" id="ARBA00022824"/>
    </source>
</evidence>
<organism evidence="12">
    <name type="scientific">Oikopleura dioica</name>
    <name type="common">Tunicate</name>
    <dbReference type="NCBI Taxonomy" id="34765"/>
    <lineage>
        <taxon>Eukaryota</taxon>
        <taxon>Metazoa</taxon>
        <taxon>Chordata</taxon>
        <taxon>Tunicata</taxon>
        <taxon>Appendicularia</taxon>
        <taxon>Copelata</taxon>
        <taxon>Oikopleuridae</taxon>
        <taxon>Oikopleura</taxon>
    </lineage>
</organism>
<evidence type="ECO:0000256" key="5">
    <source>
        <dbReference type="ARBA" id="ARBA00022691"/>
    </source>
</evidence>
<dbReference type="PANTHER" id="PTHR43836:SF1">
    <property type="entry name" value="TRANSMEMBRANE O-METHYLTRANSFERASE"/>
    <property type="match status" value="1"/>
</dbReference>